<dbReference type="PRINTS" id="PR01217">
    <property type="entry name" value="PRICHEXTENSN"/>
</dbReference>
<dbReference type="Pfam" id="PF05001">
    <property type="entry name" value="RNA_pol_Rpb1_R"/>
    <property type="match status" value="10"/>
</dbReference>
<dbReference type="InterPro" id="IPR042102">
    <property type="entry name" value="RNA_pol_Rpb1_3_sf"/>
</dbReference>
<dbReference type="Proteomes" id="UP000039324">
    <property type="component" value="Unassembled WGS sequence"/>
</dbReference>
<dbReference type="Pfam" id="PF04992">
    <property type="entry name" value="RNA_pol_Rpb1_6"/>
    <property type="match status" value="1"/>
</dbReference>
<dbReference type="Pfam" id="PF04998">
    <property type="entry name" value="RNA_pol_Rpb1_5"/>
    <property type="match status" value="1"/>
</dbReference>
<keyword evidence="10" id="KW-0862">Zinc</keyword>
<feature type="region of interest" description="Disordered" evidence="17">
    <location>
        <begin position="1567"/>
        <end position="1738"/>
    </location>
</feature>
<geneLocation type="mitochondrion" evidence="20"/>
<evidence type="ECO:0000313" key="20">
    <source>
        <dbReference type="EMBL" id="SPQ96476.1"/>
    </source>
</evidence>
<dbReference type="InterPro" id="IPR000722">
    <property type="entry name" value="RNA_pol_asu"/>
</dbReference>
<dbReference type="Gene3D" id="1.10.132.30">
    <property type="match status" value="1"/>
</dbReference>
<dbReference type="Pfam" id="PF04983">
    <property type="entry name" value="RNA_pol_Rpb1_3"/>
    <property type="match status" value="1"/>
</dbReference>
<dbReference type="Gene3D" id="1.10.150.390">
    <property type="match status" value="1"/>
</dbReference>
<dbReference type="PANTHER" id="PTHR19376">
    <property type="entry name" value="DNA-DIRECTED RNA POLYMERASE"/>
    <property type="match status" value="1"/>
</dbReference>
<evidence type="ECO:0000256" key="14">
    <source>
        <dbReference type="ARBA" id="ARBA00023242"/>
    </source>
</evidence>
<dbReference type="PROSITE" id="PS00115">
    <property type="entry name" value="RNA_POL_II_REPEAT"/>
    <property type="match status" value="8"/>
</dbReference>
<evidence type="ECO:0000256" key="2">
    <source>
        <dbReference type="ARBA" id="ARBA00006460"/>
    </source>
</evidence>
<dbReference type="Proteomes" id="UP000290189">
    <property type="component" value="Unassembled WGS sequence"/>
</dbReference>
<evidence type="ECO:0000256" key="7">
    <source>
        <dbReference type="ARBA" id="ARBA00022695"/>
    </source>
</evidence>
<dbReference type="EC" id="2.7.7.6" evidence="16"/>
<comment type="similarity">
    <text evidence="2 16">Belongs to the RNA polymerase beta' chain family.</text>
</comment>
<dbReference type="Gene3D" id="3.30.1360.140">
    <property type="match status" value="1"/>
</dbReference>
<dbReference type="Gene3D" id="4.10.860.120">
    <property type="entry name" value="RNA polymerase II, clamp domain"/>
    <property type="match status" value="1"/>
</dbReference>
<keyword evidence="11" id="KW-0460">Magnesium</keyword>
<keyword evidence="12" id="KW-0238">DNA-binding</keyword>
<reference evidence="19 21" key="1">
    <citation type="submission" date="2015-02" db="EMBL/GenBank/DDBJ databases">
        <authorList>
            <person name="Chooi Y.-H."/>
        </authorList>
    </citation>
    <scope>NUCLEOTIDE SEQUENCE [LARGE SCALE GENOMIC DNA]</scope>
    <source>
        <strain evidence="19">E3</strain>
    </source>
</reference>
<dbReference type="InterPro" id="IPR007080">
    <property type="entry name" value="RNA_pol_Rpb1_1"/>
</dbReference>
<keyword evidence="21" id="KW-1185">Reference proteome</keyword>
<keyword evidence="14" id="KW-0539">Nucleus</keyword>
<dbReference type="GO" id="GO:0003677">
    <property type="term" value="F:DNA binding"/>
    <property type="evidence" value="ECO:0007669"/>
    <property type="project" value="UniProtKB-KW"/>
</dbReference>
<keyword evidence="6 16" id="KW-0808">Transferase</keyword>
<dbReference type="InterPro" id="IPR038120">
    <property type="entry name" value="Rpb1_funnel_sf"/>
</dbReference>
<dbReference type="InterPro" id="IPR007083">
    <property type="entry name" value="RNA_pol_Rpb1_4"/>
</dbReference>
<dbReference type="InterPro" id="IPR007066">
    <property type="entry name" value="RNA_pol_Rpb1_3"/>
</dbReference>
<dbReference type="CDD" id="cd02584">
    <property type="entry name" value="RNAP_II_Rpb1_C"/>
    <property type="match status" value="1"/>
</dbReference>
<dbReference type="Gene3D" id="6.10.250.2940">
    <property type="match status" value="1"/>
</dbReference>
<evidence type="ECO:0000256" key="10">
    <source>
        <dbReference type="ARBA" id="ARBA00022833"/>
    </source>
</evidence>
<comment type="catalytic activity">
    <reaction evidence="15 16">
        <text>RNA(n) + a ribonucleoside 5'-triphosphate = RNA(n+1) + diphosphate</text>
        <dbReference type="Rhea" id="RHEA:21248"/>
        <dbReference type="Rhea" id="RHEA-COMP:14527"/>
        <dbReference type="Rhea" id="RHEA-COMP:17342"/>
        <dbReference type="ChEBI" id="CHEBI:33019"/>
        <dbReference type="ChEBI" id="CHEBI:61557"/>
        <dbReference type="ChEBI" id="CHEBI:140395"/>
        <dbReference type="EC" id="2.7.7.6"/>
    </reaction>
</comment>
<dbReference type="InterPro" id="IPR007073">
    <property type="entry name" value="RNA_pol_Rpb1_7"/>
</dbReference>
<evidence type="ECO:0000256" key="15">
    <source>
        <dbReference type="ARBA" id="ARBA00048552"/>
    </source>
</evidence>
<dbReference type="InterPro" id="IPR045867">
    <property type="entry name" value="DNA-dir_RpoC_beta_prime"/>
</dbReference>
<dbReference type="InterPro" id="IPR044893">
    <property type="entry name" value="RNA_pol_Rpb1_clamp_domain"/>
</dbReference>
<comment type="subunit">
    <text evidence="3">Component of the RNA polymerase II (Pol II) complex consisting of 12 subunits.</text>
</comment>
<dbReference type="FunFam" id="2.40.40.20:FF:000019">
    <property type="entry name" value="DNA-directed RNA polymerase II subunit RPB1"/>
    <property type="match status" value="1"/>
</dbReference>
<keyword evidence="5" id="KW-0597">Phosphoprotein</keyword>
<protein>
    <recommendedName>
        <fullName evidence="16">DNA-directed RNA polymerase subunit</fullName>
        <ecNumber evidence="16">2.7.7.6</ecNumber>
    </recommendedName>
</protein>
<organism evidence="19 21">
    <name type="scientific">Plasmodiophora brassicae</name>
    <name type="common">Clubroot disease agent</name>
    <dbReference type="NCBI Taxonomy" id="37360"/>
    <lineage>
        <taxon>Eukaryota</taxon>
        <taxon>Sar</taxon>
        <taxon>Rhizaria</taxon>
        <taxon>Endomyxa</taxon>
        <taxon>Phytomyxea</taxon>
        <taxon>Plasmodiophorida</taxon>
        <taxon>Plasmodiophoridae</taxon>
        <taxon>Plasmodiophora</taxon>
    </lineage>
</organism>
<dbReference type="GO" id="GO:0005665">
    <property type="term" value="C:RNA polymerase II, core complex"/>
    <property type="evidence" value="ECO:0007669"/>
    <property type="project" value="TreeGrafter"/>
</dbReference>
<dbReference type="GO" id="GO:0046872">
    <property type="term" value="F:metal ion binding"/>
    <property type="evidence" value="ECO:0007669"/>
    <property type="project" value="UniProtKB-KW"/>
</dbReference>
<accession>A0A0G4IY00</accession>
<keyword evidence="9" id="KW-0677">Repeat</keyword>
<evidence type="ECO:0000259" key="18">
    <source>
        <dbReference type="SMART" id="SM00663"/>
    </source>
</evidence>
<dbReference type="Gene3D" id="6.20.50.80">
    <property type="match status" value="1"/>
</dbReference>
<dbReference type="EMBL" id="OVEO01000006">
    <property type="protein sequence ID" value="SPQ96476.1"/>
    <property type="molecule type" value="Genomic_DNA"/>
</dbReference>
<evidence type="ECO:0000256" key="9">
    <source>
        <dbReference type="ARBA" id="ARBA00022737"/>
    </source>
</evidence>
<keyword evidence="8" id="KW-0479">Metal-binding</keyword>
<dbReference type="EMBL" id="CDSF01000099">
    <property type="protein sequence ID" value="CEP00208.1"/>
    <property type="molecule type" value="Genomic_DNA"/>
</dbReference>
<feature type="compositionally biased region" description="Low complexity" evidence="17">
    <location>
        <begin position="1567"/>
        <end position="1708"/>
    </location>
</feature>
<evidence type="ECO:0000256" key="1">
    <source>
        <dbReference type="ARBA" id="ARBA00004123"/>
    </source>
</evidence>
<dbReference type="FunFam" id="4.10.860.120:FF:000003">
    <property type="entry name" value="DNA-directed RNA polymerase subunit"/>
    <property type="match status" value="1"/>
</dbReference>
<dbReference type="SUPFAM" id="SSF64484">
    <property type="entry name" value="beta and beta-prime subunits of DNA dependent RNA-polymerase"/>
    <property type="match status" value="1"/>
</dbReference>
<evidence type="ECO:0000256" key="8">
    <source>
        <dbReference type="ARBA" id="ARBA00022723"/>
    </source>
</evidence>
<dbReference type="InterPro" id="IPR000684">
    <property type="entry name" value="RNA_pol_II_repeat_euk"/>
</dbReference>
<evidence type="ECO:0000256" key="3">
    <source>
        <dbReference type="ARBA" id="ARBA00011730"/>
    </source>
</evidence>
<dbReference type="InterPro" id="IPR007075">
    <property type="entry name" value="RNA_pol_Rpb1_6"/>
</dbReference>
<dbReference type="STRING" id="37360.A0A0G4IY00"/>
<dbReference type="NCBIfam" id="NF006336">
    <property type="entry name" value="PRK08566.1"/>
    <property type="match status" value="1"/>
</dbReference>
<dbReference type="Pfam" id="PF04997">
    <property type="entry name" value="RNA_pol_Rpb1_1"/>
    <property type="match status" value="1"/>
</dbReference>
<dbReference type="Gene3D" id="1.10.274.100">
    <property type="entry name" value="RNA polymerase Rpb1, domain 3"/>
    <property type="match status" value="1"/>
</dbReference>
<dbReference type="FunFam" id="1.10.150.390:FF:000001">
    <property type="entry name" value="DNA-directed RNA polymerase subunit"/>
    <property type="match status" value="1"/>
</dbReference>
<feature type="domain" description="RNA polymerase N-terminal" evidence="18">
    <location>
        <begin position="241"/>
        <end position="544"/>
    </location>
</feature>
<name>A0A0G4IY00_PLABS</name>
<evidence type="ECO:0000256" key="13">
    <source>
        <dbReference type="ARBA" id="ARBA00023163"/>
    </source>
</evidence>
<dbReference type="FunFam" id="1.10.274.100:FF:000001">
    <property type="entry name" value="DNA-directed RNA polymerase subunit"/>
    <property type="match status" value="1"/>
</dbReference>
<evidence type="ECO:0000256" key="11">
    <source>
        <dbReference type="ARBA" id="ARBA00022842"/>
    </source>
</evidence>
<keyword evidence="4 16" id="KW-0240">DNA-directed RNA polymerase</keyword>
<dbReference type="Gene3D" id="3.30.1490.180">
    <property type="entry name" value="RNA polymerase ii"/>
    <property type="match status" value="1"/>
</dbReference>
<keyword evidence="7 16" id="KW-0548">Nucleotidyltransferase</keyword>
<evidence type="ECO:0000256" key="6">
    <source>
        <dbReference type="ARBA" id="ARBA00022679"/>
    </source>
</evidence>
<keyword evidence="13 16" id="KW-0804">Transcription</keyword>
<evidence type="ECO:0000256" key="12">
    <source>
        <dbReference type="ARBA" id="ARBA00023125"/>
    </source>
</evidence>
<evidence type="ECO:0000256" key="5">
    <source>
        <dbReference type="ARBA" id="ARBA00022553"/>
    </source>
</evidence>
<dbReference type="OrthoDB" id="270392at2759"/>
<dbReference type="InterPro" id="IPR007081">
    <property type="entry name" value="RNA_pol_Rpb1_5"/>
</dbReference>
<evidence type="ECO:0000256" key="17">
    <source>
        <dbReference type="SAM" id="MobiDB-lite"/>
    </source>
</evidence>
<keyword evidence="20" id="KW-0496">Mitochondrion</keyword>
<dbReference type="Pfam" id="PF04990">
    <property type="entry name" value="RNA_pol_Rpb1_7"/>
    <property type="match status" value="1"/>
</dbReference>
<dbReference type="PANTHER" id="PTHR19376:SF37">
    <property type="entry name" value="DNA-DIRECTED RNA POLYMERASE II SUBUNIT RPB1"/>
    <property type="match status" value="1"/>
</dbReference>
<evidence type="ECO:0000256" key="4">
    <source>
        <dbReference type="ARBA" id="ARBA00022478"/>
    </source>
</evidence>
<evidence type="ECO:0000313" key="21">
    <source>
        <dbReference type="Proteomes" id="UP000039324"/>
    </source>
</evidence>
<gene>
    <name evidence="19" type="ORF">PBRA_007942</name>
    <name evidence="20" type="ORF">PLBR_LOCUS3691</name>
</gene>
<dbReference type="Pfam" id="PF05000">
    <property type="entry name" value="RNA_pol_Rpb1_4"/>
    <property type="match status" value="1"/>
</dbReference>
<feature type="compositionally biased region" description="Polar residues" evidence="17">
    <location>
        <begin position="1709"/>
        <end position="1731"/>
    </location>
</feature>
<dbReference type="CDD" id="cd02733">
    <property type="entry name" value="RNAP_II_RPB1_N"/>
    <property type="match status" value="1"/>
</dbReference>
<sequence>MASRIEFSSAPVHGIRKVQFGVLSPDEIRSHSVAEIKYAVTTENGVNKEGGLMDRRLGTTEKGFRCLTCSATTTTCPGHFGHIELCRPNFHIGFLDITLKILRCVCYHCSALLCNTTDAKFQSVLKIERPTDRLSAILDLCTSSGAVVCSGNSSMDVVEKPDAEVLDGPPIAKQAGCGNVQPKYKRDITKIMAEFDASAGIDDAVDRKRALTAETVYNIFRRISDEDCRLMGLNPEFARPDWFILTVLPVPPPHVRPSVIQNGRESKDDLTYKLGDIVKVNEMLRKFEYEGKPDHILSELADLLQYHIVTLMDNEIPGQPAATQRMSHKTLKSIRQRLVGKAGRVRGNLMGKRVDFSARTVITGDPNISIDEVGVPMSIAMNLTYPETVTRFNIKRLSELIKNGPNEHPGAKSIIRHDGQEIDLRFVKRAQDISLEMGYVVERHINDGDVVLFNRQPSLHKMSIMGHKVRIMPYSTFRLNLSVTSPYNADFDGDEMNLHVPQSVETRAEALGLMMVPKQIVTPQSHRPVIGIVQDTLLGCYKFTHRDVFLTKDEVMNLLMWLPQWDGQIPIPCVLKPTMLWSGKQIFSMLLPEEVNIELFANEHPDREAFLSPTDTRVRIERGELLMGIADKRTLGASPGSLIHVMFNELGPERTKILLNSIQSVINAWLLTQSFSVGIGDTIADAPTLEDIARTIATAKSEVHILIQQARRGELKRQTGHTIRESFENEVNTCLNKCTVAAGKSARQNLTSHNNLKAMVDAGSKGIIINICQIMACVGQQNVEGKRIPFGFRDRTLPHFNKEDLGPESRGFVENSYLQGLTPSEFFFHAMAGREGIVDTAVKTAETGYIQRRLVKAMEDVMIKYDGTVRNSMGDIIQFLYGEDGMAGESIEAQRIDSLKMNNAEFHRAYSFFTPRGQLDADFLDPAIRDRIMHDPQALGELRKEFQLLEEDRTFLRRTILPLFSDDRVYLPVNIKRLIWNSQKLFSVSQRRHSDLDPCEVVHMVRQLYNRLVVVGGDDHISRESQENATTLFKMNLRATLGAKRVLVDYKLNSDAFRWLIGEIESRFKQALAQPGEMVGCLAAQSIGEPATQMTLNTFHFAGVSAKNVTLGVPRLKEIINLAKNVRTPSLTIFLQKDIAHDLERANDALNRIESTSLRDVTALTQIYYDPDPQNSVIEEDREFMQMFFEIPDEDVPIEKLSPWVLRIVLDRFKKEDKGLTNADISERIKLDFGGDLHCIHSSDNAERPVLQIRMVNEDAEKDADAEDEEDLFLKRIEQNLLNQMHLRGIDGVDKVVMRQESRPGFDANGNYNEKNEIEWVLDTEGVKLLDVMSVDGVDHRRTTSNHIIEIFEVLGIEAVRQGLLDELRRVISFGGSYVNYRHLAMLIDVMTFRGHLMAITRHGINRVGSGALMRCSFEETVEILLEAAAFSDTDNLTGVTENIMVGQLAPAGTGSFSLLLNEDMVREAIELEDQPVNFWEADDVYLGHGATPLYPSSTPMMSPGGLGGYSPYVDGAGAFSPAIYSPGGMFTPSSPAFGASFSPSSPSYSPASPSYAGGYSPTSPAFSPTSPSFSPTSPSYSPTSPSFSPTSPSYSPTSPAFSPTSPSYSPTSPSFSPTSPSYSPTSPSFSPTSPSYSPTSPSYSPTSPSYSPTSPSYSPTSPSYSPTSPSYSPTSPSYSPTSPTFSPTSPTYGNYSPVSPTYSPTSPNHHNGPTTVSPMYSPTSPVWSDDTTTKKKD</sequence>
<dbReference type="SMART" id="SM00663">
    <property type="entry name" value="RPOLA_N"/>
    <property type="match status" value="1"/>
</dbReference>
<dbReference type="OMA" id="KPCMGIV"/>
<comment type="function">
    <text evidence="16">DNA-dependent RNA polymerase catalyzes the transcription of DNA into RNA using the four ribonucleoside triphosphates as substrates.</text>
</comment>
<reference evidence="20 22" key="2">
    <citation type="submission" date="2018-03" db="EMBL/GenBank/DDBJ databases">
        <authorList>
            <person name="Fogelqvist J."/>
        </authorList>
    </citation>
    <scope>NUCLEOTIDE SEQUENCE [LARGE SCALE GENOMIC DNA]</scope>
</reference>
<evidence type="ECO:0000256" key="16">
    <source>
        <dbReference type="RuleBase" id="RU004279"/>
    </source>
</evidence>
<dbReference type="Pfam" id="PF00623">
    <property type="entry name" value="RNA_pol_Rpb1_2"/>
    <property type="match status" value="1"/>
</dbReference>
<dbReference type="InterPro" id="IPR006592">
    <property type="entry name" value="RNA_pol_N"/>
</dbReference>
<dbReference type="GO" id="GO:0006366">
    <property type="term" value="P:transcription by RNA polymerase II"/>
    <property type="evidence" value="ECO:0007669"/>
    <property type="project" value="InterPro"/>
</dbReference>
<evidence type="ECO:0000313" key="19">
    <source>
        <dbReference type="EMBL" id="CEP00208.1"/>
    </source>
</evidence>
<dbReference type="Gene3D" id="2.40.40.20">
    <property type="match status" value="1"/>
</dbReference>
<dbReference type="GO" id="GO:0003899">
    <property type="term" value="F:DNA-directed RNA polymerase activity"/>
    <property type="evidence" value="ECO:0007669"/>
    <property type="project" value="UniProtKB-EC"/>
</dbReference>
<comment type="subcellular location">
    <subcellularLocation>
        <location evidence="1">Nucleus</location>
    </subcellularLocation>
</comment>
<evidence type="ECO:0000313" key="22">
    <source>
        <dbReference type="Proteomes" id="UP000290189"/>
    </source>
</evidence>
<dbReference type="FunFam" id="1.10.132.30:FF:000001">
    <property type="entry name" value="DNA-directed RNA polymerase subunit"/>
    <property type="match status" value="1"/>
</dbReference>
<dbReference type="InterPro" id="IPR038593">
    <property type="entry name" value="RNA_pol_Rpb1_7_sf"/>
</dbReference>
<proteinExistence type="inferred from homology"/>